<keyword evidence="2" id="KW-1185">Reference proteome</keyword>
<dbReference type="SFLD" id="SFLDS00003">
    <property type="entry name" value="Haloacid_Dehalogenase"/>
    <property type="match status" value="1"/>
</dbReference>
<dbReference type="Gene3D" id="3.40.50.1000">
    <property type="entry name" value="HAD superfamily/HAD-like"/>
    <property type="match status" value="1"/>
</dbReference>
<gene>
    <name evidence="1" type="ORF">EGT67_00285</name>
</gene>
<dbReference type="Pfam" id="PF13419">
    <property type="entry name" value="HAD_2"/>
    <property type="match status" value="1"/>
</dbReference>
<accession>A0A438BJT3</accession>
<dbReference type="PANTHER" id="PTHR43434:SF20">
    <property type="entry name" value="5'-NUCLEOTIDASE"/>
    <property type="match status" value="1"/>
</dbReference>
<reference evidence="1 2" key="1">
    <citation type="submission" date="2018-11" db="EMBL/GenBank/DDBJ databases">
        <title>Rhodococcus spongicola sp. nov. and Rhodococcus xishaensis sp. nov. from marine sponges.</title>
        <authorList>
            <person name="Li L."/>
            <person name="Lin H.W."/>
        </authorList>
    </citation>
    <scope>NUCLEOTIDE SEQUENCE [LARGE SCALE GENOMIC DNA]</scope>
    <source>
        <strain evidence="1 2">CCTCC AB2014297</strain>
    </source>
</reference>
<name>A0A438BJT3_9NOCA</name>
<dbReference type="SUPFAM" id="SSF56784">
    <property type="entry name" value="HAD-like"/>
    <property type="match status" value="1"/>
</dbReference>
<dbReference type="NCBIfam" id="TIGR01549">
    <property type="entry name" value="HAD-SF-IA-v1"/>
    <property type="match status" value="1"/>
</dbReference>
<sequence>MLFDLDGTLTDSALGIHNGFRHALAAVGRPEPTAEMLATVIGPPLMDSMRAMGLDETATAGALAAYFERYDAVGWAENEVYDGVAEMLTLARDTGARLAVATSKTEKFAVRILEHFGLAGYFEVIGGASSDGSRRAKADVIEHVLGGLGLPATAGGTADVVMIGDREHDVHGARHWGIPTVFVEWGYGSTAEAQGARWSAPTVPDLARILTRAA</sequence>
<keyword evidence="1" id="KW-0378">Hydrolase</keyword>
<dbReference type="InterPro" id="IPR050155">
    <property type="entry name" value="HAD-like_hydrolase_sf"/>
</dbReference>
<comment type="caution">
    <text evidence="1">The sequence shown here is derived from an EMBL/GenBank/DDBJ whole genome shotgun (WGS) entry which is preliminary data.</text>
</comment>
<dbReference type="InterPro" id="IPR036412">
    <property type="entry name" value="HAD-like_sf"/>
</dbReference>
<organism evidence="1 2">
    <name type="scientific">Prescottella agglutinans</name>
    <dbReference type="NCBI Taxonomy" id="1644129"/>
    <lineage>
        <taxon>Bacteria</taxon>
        <taxon>Bacillati</taxon>
        <taxon>Actinomycetota</taxon>
        <taxon>Actinomycetes</taxon>
        <taxon>Mycobacteriales</taxon>
        <taxon>Nocardiaceae</taxon>
        <taxon>Prescottella</taxon>
    </lineage>
</organism>
<dbReference type="InterPro" id="IPR023214">
    <property type="entry name" value="HAD_sf"/>
</dbReference>
<dbReference type="PANTHER" id="PTHR43434">
    <property type="entry name" value="PHOSPHOGLYCOLATE PHOSPHATASE"/>
    <property type="match status" value="1"/>
</dbReference>
<dbReference type="RefSeq" id="WP_127914701.1">
    <property type="nucleotide sequence ID" value="NZ_RKLP01000001.1"/>
</dbReference>
<dbReference type="InterPro" id="IPR041492">
    <property type="entry name" value="HAD_2"/>
</dbReference>
<dbReference type="GO" id="GO:0016787">
    <property type="term" value="F:hydrolase activity"/>
    <property type="evidence" value="ECO:0007669"/>
    <property type="project" value="UniProtKB-KW"/>
</dbReference>
<dbReference type="EMBL" id="RKLP01000001">
    <property type="protein sequence ID" value="RVW10955.1"/>
    <property type="molecule type" value="Genomic_DNA"/>
</dbReference>
<dbReference type="SFLD" id="SFLDG01129">
    <property type="entry name" value="C1.5:_HAD__Beta-PGM__Phosphata"/>
    <property type="match status" value="1"/>
</dbReference>
<dbReference type="InterPro" id="IPR006439">
    <property type="entry name" value="HAD-SF_hydro_IA"/>
</dbReference>
<evidence type="ECO:0000313" key="1">
    <source>
        <dbReference type="EMBL" id="RVW10955.1"/>
    </source>
</evidence>
<dbReference type="GO" id="GO:0005829">
    <property type="term" value="C:cytosol"/>
    <property type="evidence" value="ECO:0007669"/>
    <property type="project" value="TreeGrafter"/>
</dbReference>
<dbReference type="InterPro" id="IPR023198">
    <property type="entry name" value="PGP-like_dom2"/>
</dbReference>
<evidence type="ECO:0000313" key="2">
    <source>
        <dbReference type="Proteomes" id="UP000286208"/>
    </source>
</evidence>
<proteinExistence type="predicted"/>
<dbReference type="Proteomes" id="UP000286208">
    <property type="component" value="Unassembled WGS sequence"/>
</dbReference>
<dbReference type="AlphaFoldDB" id="A0A438BJT3"/>
<dbReference type="OrthoDB" id="9776368at2"/>
<dbReference type="Gene3D" id="1.10.150.240">
    <property type="entry name" value="Putative phosphatase, domain 2"/>
    <property type="match status" value="1"/>
</dbReference>
<dbReference type="GO" id="GO:0004713">
    <property type="term" value="F:protein tyrosine kinase activity"/>
    <property type="evidence" value="ECO:0007669"/>
    <property type="project" value="TreeGrafter"/>
</dbReference>
<protein>
    <submittedName>
        <fullName evidence="1">HAD family hydrolase</fullName>
    </submittedName>
</protein>